<dbReference type="SMART" id="SM00305">
    <property type="entry name" value="HintC"/>
    <property type="match status" value="1"/>
</dbReference>
<dbReference type="GO" id="GO:0097157">
    <property type="term" value="F:pre-mRNA intronic binding"/>
    <property type="evidence" value="ECO:0007669"/>
    <property type="project" value="TreeGrafter"/>
</dbReference>
<dbReference type="PANTHER" id="PTHR11140:SF0">
    <property type="entry name" value="PRE-MRNA-PROCESSING-SPLICING FACTOR 8"/>
    <property type="match status" value="1"/>
</dbReference>
<dbReference type="Gene3D" id="2.170.16.10">
    <property type="entry name" value="Hedgehog/Intein (Hint) domain"/>
    <property type="match status" value="1"/>
</dbReference>
<dbReference type="OrthoDB" id="1096540at2759"/>
<dbReference type="AlphaFoldDB" id="A0A9W8I5V6"/>
<evidence type="ECO:0000259" key="1">
    <source>
        <dbReference type="SMART" id="SM00305"/>
    </source>
</evidence>
<evidence type="ECO:0000313" key="2">
    <source>
        <dbReference type="EMBL" id="KAJ2843113.1"/>
    </source>
</evidence>
<dbReference type="GO" id="GO:0030623">
    <property type="term" value="F:U5 snRNA binding"/>
    <property type="evidence" value="ECO:0007669"/>
    <property type="project" value="TreeGrafter"/>
</dbReference>
<dbReference type="SUPFAM" id="SSF51294">
    <property type="entry name" value="Hedgehog/intein (Hint) domain"/>
    <property type="match status" value="2"/>
</dbReference>
<dbReference type="InterPro" id="IPR012592">
    <property type="entry name" value="PROCN"/>
</dbReference>
<dbReference type="GO" id="GO:0000244">
    <property type="term" value="P:spliceosomal tri-snRNP complex assembly"/>
    <property type="evidence" value="ECO:0007669"/>
    <property type="project" value="TreeGrafter"/>
</dbReference>
<comment type="caution">
    <text evidence="2">The sequence shown here is derived from an EMBL/GenBank/DDBJ whole genome shotgun (WGS) entry which is preliminary data.</text>
</comment>
<sequence length="458" mass="51140">SGQITRGKGLTNKSAPGYVQELALPEAALFMLDYVDGKCTVPQVIREAPISVQREFISAWWGSRCTAAASIHLADVLASSALACKHQDTDASSGKPCLLIAWIQSRIQSIIGANSSSTSNTTADCIYFYRENTLPIIEHIGVRYNCRVQICLDMLRRWIGYSQLQSRDNQPKVNMDEFFGMLKLPSEHKAGILNTSVLVPIASITVDCEPHMVYDITVPQHENFVANSVVVHNCREILRLTKLIVDSHVQYRLGNVDAFQLADGLQYLFAHVGQLTGMYRYKYRLMRQVRACKDLKHLIYYRFNCFPEDHQILTQLGWMSLADVRAHFVNHSVLSVACYDHGALAFYDITADKVTVDEDDHDLIQIVGDNGVDVEVTAGHRMWTRISDSLARIGDETFVIKSAGDICEQGQSIGDTAVAQFEAHFPQGAIKPIQKDSNVIYQSLGLSDGREYAAFVEL</sequence>
<dbReference type="InterPro" id="IPR003586">
    <property type="entry name" value="Hint_dom_C"/>
</dbReference>
<accession>A0A9W8I5V6</accession>
<dbReference type="GO" id="GO:0005682">
    <property type="term" value="C:U5 snRNP"/>
    <property type="evidence" value="ECO:0007669"/>
    <property type="project" value="TreeGrafter"/>
</dbReference>
<name>A0A9W8I5V6_9FUNG</name>
<organism evidence="2 3">
    <name type="scientific">Coemansia brasiliensis</name>
    <dbReference type="NCBI Taxonomy" id="2650707"/>
    <lineage>
        <taxon>Eukaryota</taxon>
        <taxon>Fungi</taxon>
        <taxon>Fungi incertae sedis</taxon>
        <taxon>Zoopagomycota</taxon>
        <taxon>Kickxellomycotina</taxon>
        <taxon>Kickxellomycetes</taxon>
        <taxon>Kickxellales</taxon>
        <taxon>Kickxellaceae</taxon>
        <taxon>Coemansia</taxon>
    </lineage>
</organism>
<dbReference type="NCBIfam" id="TIGR01443">
    <property type="entry name" value="intein_Cterm"/>
    <property type="match status" value="1"/>
</dbReference>
<dbReference type="CDD" id="cd00081">
    <property type="entry name" value="Hint"/>
    <property type="match status" value="1"/>
</dbReference>
<reference evidence="2" key="1">
    <citation type="submission" date="2022-07" db="EMBL/GenBank/DDBJ databases">
        <title>Phylogenomic reconstructions and comparative analyses of Kickxellomycotina fungi.</title>
        <authorList>
            <person name="Reynolds N.K."/>
            <person name="Stajich J.E."/>
            <person name="Barry K."/>
            <person name="Grigoriev I.V."/>
            <person name="Crous P."/>
            <person name="Smith M.E."/>
        </authorList>
    </citation>
    <scope>NUCLEOTIDE SEQUENCE</scope>
    <source>
        <strain evidence="2">NRRL 1566</strain>
    </source>
</reference>
<proteinExistence type="predicted"/>
<dbReference type="GO" id="GO:0071013">
    <property type="term" value="C:catalytic step 2 spliceosome"/>
    <property type="evidence" value="ECO:0007669"/>
    <property type="project" value="TreeGrafter"/>
</dbReference>
<dbReference type="GO" id="GO:0030620">
    <property type="term" value="F:U2 snRNA binding"/>
    <property type="evidence" value="ECO:0007669"/>
    <property type="project" value="TreeGrafter"/>
</dbReference>
<dbReference type="InterPro" id="IPR030934">
    <property type="entry name" value="Intein_C"/>
</dbReference>
<evidence type="ECO:0000313" key="3">
    <source>
        <dbReference type="Proteomes" id="UP001139887"/>
    </source>
</evidence>
<dbReference type="PANTHER" id="PTHR11140">
    <property type="entry name" value="PRE-MRNA SPLICING FACTOR PRP8"/>
    <property type="match status" value="1"/>
</dbReference>
<protein>
    <recommendedName>
        <fullName evidence="1">Hint domain-containing protein</fullName>
    </recommendedName>
</protein>
<keyword evidence="3" id="KW-1185">Reference proteome</keyword>
<dbReference type="Proteomes" id="UP001139887">
    <property type="component" value="Unassembled WGS sequence"/>
</dbReference>
<dbReference type="InterPro" id="IPR027652">
    <property type="entry name" value="PRP8"/>
</dbReference>
<feature type="non-terminal residue" evidence="2">
    <location>
        <position position="458"/>
    </location>
</feature>
<dbReference type="GO" id="GO:0030619">
    <property type="term" value="F:U1 snRNA binding"/>
    <property type="evidence" value="ECO:0007669"/>
    <property type="project" value="TreeGrafter"/>
</dbReference>
<dbReference type="EMBL" id="JANBUW010001519">
    <property type="protein sequence ID" value="KAJ2843113.1"/>
    <property type="molecule type" value="Genomic_DNA"/>
</dbReference>
<dbReference type="PROSITE" id="PS50818">
    <property type="entry name" value="INTEIN_C_TER"/>
    <property type="match status" value="1"/>
</dbReference>
<gene>
    <name evidence="2" type="ORF">IWW36_005667</name>
</gene>
<dbReference type="InterPro" id="IPR036844">
    <property type="entry name" value="Hint_dom_sf"/>
</dbReference>
<dbReference type="Pfam" id="PF08083">
    <property type="entry name" value="PROCN"/>
    <property type="match status" value="1"/>
</dbReference>
<dbReference type="GO" id="GO:0017070">
    <property type="term" value="F:U6 snRNA binding"/>
    <property type="evidence" value="ECO:0007669"/>
    <property type="project" value="TreeGrafter"/>
</dbReference>
<feature type="domain" description="Hint" evidence="1">
    <location>
        <begin position="193"/>
        <end position="239"/>
    </location>
</feature>
<feature type="non-terminal residue" evidence="2">
    <location>
        <position position="1"/>
    </location>
</feature>